<evidence type="ECO:0000313" key="7">
    <source>
        <dbReference type="Proteomes" id="UP000064967"/>
    </source>
</evidence>
<keyword evidence="4" id="KW-0443">Lipid metabolism</keyword>
<gene>
    <name evidence="6" type="ORF">AKJ09_00296</name>
</gene>
<dbReference type="InterPro" id="IPR015679">
    <property type="entry name" value="PLipase_D_fam"/>
</dbReference>
<dbReference type="Gene3D" id="3.30.870.10">
    <property type="entry name" value="Endonuclease Chain A"/>
    <property type="match status" value="2"/>
</dbReference>
<dbReference type="KEGG" id="llu:AKJ09_00296"/>
<name>A0A0K1PJD4_9BACT</name>
<organism evidence="6 7">
    <name type="scientific">Labilithrix luteola</name>
    <dbReference type="NCBI Taxonomy" id="1391654"/>
    <lineage>
        <taxon>Bacteria</taxon>
        <taxon>Pseudomonadati</taxon>
        <taxon>Myxococcota</taxon>
        <taxon>Polyangia</taxon>
        <taxon>Polyangiales</taxon>
        <taxon>Labilitrichaceae</taxon>
        <taxon>Labilithrix</taxon>
    </lineage>
</organism>
<evidence type="ECO:0000256" key="1">
    <source>
        <dbReference type="ARBA" id="ARBA00000798"/>
    </source>
</evidence>
<dbReference type="PROSITE" id="PS50035">
    <property type="entry name" value="PLD"/>
    <property type="match status" value="2"/>
</dbReference>
<protein>
    <submittedName>
        <fullName evidence="6">Phospholipase D/Transphosphatidylase</fullName>
    </submittedName>
</protein>
<dbReference type="PANTHER" id="PTHR18896:SF76">
    <property type="entry name" value="PHOSPHOLIPASE"/>
    <property type="match status" value="1"/>
</dbReference>
<reference evidence="6 7" key="1">
    <citation type="submission" date="2015-08" db="EMBL/GenBank/DDBJ databases">
        <authorList>
            <person name="Babu N.S."/>
            <person name="Beckwith C.J."/>
            <person name="Beseler K.G."/>
            <person name="Brison A."/>
            <person name="Carone J.V."/>
            <person name="Caskin T.P."/>
            <person name="Diamond M."/>
            <person name="Durham M.E."/>
            <person name="Foxe J.M."/>
            <person name="Go M."/>
            <person name="Henderson B.A."/>
            <person name="Jones I.B."/>
            <person name="McGettigan J.A."/>
            <person name="Micheletti S.J."/>
            <person name="Nasrallah M.E."/>
            <person name="Ortiz D."/>
            <person name="Piller C.R."/>
            <person name="Privatt S.R."/>
            <person name="Schneider S.L."/>
            <person name="Sharp S."/>
            <person name="Smith T.C."/>
            <person name="Stanton J.D."/>
            <person name="Ullery H.E."/>
            <person name="Wilson R.J."/>
            <person name="Serrano M.G."/>
            <person name="Buck G."/>
            <person name="Lee V."/>
            <person name="Wang Y."/>
            <person name="Carvalho R."/>
            <person name="Voegtly L."/>
            <person name="Shi R."/>
            <person name="Duckworth R."/>
            <person name="Johnson A."/>
            <person name="Loviza R."/>
            <person name="Walstead R."/>
            <person name="Shah Z."/>
            <person name="Kiflezghi M."/>
            <person name="Wade K."/>
            <person name="Ball S.L."/>
            <person name="Bradley K.W."/>
            <person name="Asai D.J."/>
            <person name="Bowman C.A."/>
            <person name="Russell D.A."/>
            <person name="Pope W.H."/>
            <person name="Jacobs-Sera D."/>
            <person name="Hendrix R.W."/>
            <person name="Hatfull G.F."/>
        </authorList>
    </citation>
    <scope>NUCLEOTIDE SEQUENCE [LARGE SCALE GENOMIC DNA]</scope>
    <source>
        <strain evidence="6 7">DSM 27648</strain>
    </source>
</reference>
<evidence type="ECO:0000256" key="4">
    <source>
        <dbReference type="ARBA" id="ARBA00023098"/>
    </source>
</evidence>
<proteinExistence type="predicted"/>
<keyword evidence="2" id="KW-0677">Repeat</keyword>
<dbReference type="InterPro" id="IPR001736">
    <property type="entry name" value="PLipase_D/transphosphatidylase"/>
</dbReference>
<evidence type="ECO:0000256" key="2">
    <source>
        <dbReference type="ARBA" id="ARBA00022737"/>
    </source>
</evidence>
<dbReference type="AlphaFoldDB" id="A0A0K1PJD4"/>
<dbReference type="SMART" id="SM00155">
    <property type="entry name" value="PLDc"/>
    <property type="match status" value="2"/>
</dbReference>
<evidence type="ECO:0000313" key="6">
    <source>
        <dbReference type="EMBL" id="AKU93632.1"/>
    </source>
</evidence>
<keyword evidence="3" id="KW-0378">Hydrolase</keyword>
<feature type="domain" description="PLD phosphodiesterase" evidence="5">
    <location>
        <begin position="561"/>
        <end position="583"/>
    </location>
</feature>
<evidence type="ECO:0000259" key="5">
    <source>
        <dbReference type="PROSITE" id="PS50035"/>
    </source>
</evidence>
<sequence length="700" mass="77571">MTPGCGAADDDAESSGDALSDLANAKAVLEIHPMDVWAQTLPSEGTTLVVTRGTRVAKFKMKSAVQVAFTNEGTYRVQLATPDHDAADLSFQFDGKNVTLANDDKMPAYARPALSISHDRRVIAGKSLPVHNAYVGLRHQWFSSTGRPARRDNDIELLMDGEQAWSTVSKDLRSAKKDIRVSTWWWESDFELTRSNDASLSADARYGNTILGLLEASPATKRILVGQFWGQDSILSFMTRDSKLKAHAEAGDDGFEFMGQANETSGKFHFKAEGFTFGDRVRAALPDSKSLRFDEEAPIDSTMPEKDVDLTQWPVGVDVEAASYHQKFMQIDSDLAYVGGMNLRRVDWDTSDHAVFNPKRMLFAASQNAREAVAAKSADSDIGPRKDYMVRIQGPAAQDVADVFHERWMGQLDAKVDYSKNATPFEVARDIDGVAGGHQIQITATLPQPFWEHSIGETWLNAVRHANEYIYIEDQYFRAPMLNEAIVQRMNEVPNLKLVVLTMPISEWTDPACAQTAIANELFASKFPDRYLRLQLQTFDTSIASFGIDETDAHFVQIDTHSKMLIVDDRFMSVGSANKNNRGMIYEAELNVAILDDAWVKSARHRILANILPSGTPETDDVATWWGQIKEAAAYNAKVRSAWDAEGMDLDLDGAPVPDGYVPRGFLYPLVTRTLSDCLLESVGPDMVDVPAVSKKHGAK</sequence>
<evidence type="ECO:0000256" key="3">
    <source>
        <dbReference type="ARBA" id="ARBA00022801"/>
    </source>
</evidence>
<feature type="domain" description="PLD phosphodiesterase" evidence="5">
    <location>
        <begin position="320"/>
        <end position="347"/>
    </location>
</feature>
<keyword evidence="7" id="KW-1185">Reference proteome</keyword>
<dbReference type="GO" id="GO:0004630">
    <property type="term" value="F:phospholipase D activity"/>
    <property type="evidence" value="ECO:0007669"/>
    <property type="project" value="UniProtKB-EC"/>
</dbReference>
<dbReference type="Proteomes" id="UP000064967">
    <property type="component" value="Chromosome"/>
</dbReference>
<dbReference type="EMBL" id="CP012333">
    <property type="protein sequence ID" value="AKU93632.1"/>
    <property type="molecule type" value="Genomic_DNA"/>
</dbReference>
<comment type="catalytic activity">
    <reaction evidence="1">
        <text>a 1,2-diacyl-sn-glycero-3-phosphocholine + H2O = a 1,2-diacyl-sn-glycero-3-phosphate + choline + H(+)</text>
        <dbReference type="Rhea" id="RHEA:14445"/>
        <dbReference type="ChEBI" id="CHEBI:15354"/>
        <dbReference type="ChEBI" id="CHEBI:15377"/>
        <dbReference type="ChEBI" id="CHEBI:15378"/>
        <dbReference type="ChEBI" id="CHEBI:57643"/>
        <dbReference type="ChEBI" id="CHEBI:58608"/>
        <dbReference type="EC" id="3.1.4.4"/>
    </reaction>
</comment>
<dbReference type="SUPFAM" id="SSF56024">
    <property type="entry name" value="Phospholipase D/nuclease"/>
    <property type="match status" value="2"/>
</dbReference>
<dbReference type="STRING" id="1391654.AKJ09_00296"/>
<accession>A0A0K1PJD4</accession>
<dbReference type="GO" id="GO:0009395">
    <property type="term" value="P:phospholipid catabolic process"/>
    <property type="evidence" value="ECO:0007669"/>
    <property type="project" value="TreeGrafter"/>
</dbReference>
<dbReference type="PANTHER" id="PTHR18896">
    <property type="entry name" value="PHOSPHOLIPASE D"/>
    <property type="match status" value="1"/>
</dbReference>